<keyword evidence="4" id="KW-1185">Reference proteome</keyword>
<evidence type="ECO:0000256" key="2">
    <source>
        <dbReference type="SAM" id="Phobius"/>
    </source>
</evidence>
<dbReference type="AlphaFoldDB" id="A0A2T2N8D5"/>
<dbReference type="Proteomes" id="UP000240883">
    <property type="component" value="Unassembled WGS sequence"/>
</dbReference>
<reference evidence="3 4" key="1">
    <citation type="journal article" date="2018" name="Front. Microbiol.">
        <title>Genome-Wide Analysis of Corynespora cassiicola Leaf Fall Disease Putative Effectors.</title>
        <authorList>
            <person name="Lopez D."/>
            <person name="Ribeiro S."/>
            <person name="Label P."/>
            <person name="Fumanal B."/>
            <person name="Venisse J.S."/>
            <person name="Kohler A."/>
            <person name="de Oliveira R.R."/>
            <person name="Labutti K."/>
            <person name="Lipzen A."/>
            <person name="Lail K."/>
            <person name="Bauer D."/>
            <person name="Ohm R.A."/>
            <person name="Barry K.W."/>
            <person name="Spatafora J."/>
            <person name="Grigoriev I.V."/>
            <person name="Martin F.M."/>
            <person name="Pujade-Renaud V."/>
        </authorList>
    </citation>
    <scope>NUCLEOTIDE SEQUENCE [LARGE SCALE GENOMIC DNA]</scope>
    <source>
        <strain evidence="3 4">Philippines</strain>
    </source>
</reference>
<sequence length="129" mass="13385">MHYLPAIIFSIAAFIVICTVSAIIYFSNIRPRQKRRKRMTENGGWYRNDGHACCHHVARGSAHYNAQHVHTPNHDQPPPFYHCDGGYNGSHGYGDLDSSSGGGYGGSSGGGGGGDSGGGSSGGGGDSGS</sequence>
<protein>
    <submittedName>
        <fullName evidence="3">Uncharacterized protein</fullName>
    </submittedName>
</protein>
<evidence type="ECO:0000313" key="3">
    <source>
        <dbReference type="EMBL" id="PSN61697.1"/>
    </source>
</evidence>
<name>A0A2T2N8D5_CORCC</name>
<feature type="region of interest" description="Disordered" evidence="1">
    <location>
        <begin position="98"/>
        <end position="129"/>
    </location>
</feature>
<organism evidence="3 4">
    <name type="scientific">Corynespora cassiicola Philippines</name>
    <dbReference type="NCBI Taxonomy" id="1448308"/>
    <lineage>
        <taxon>Eukaryota</taxon>
        <taxon>Fungi</taxon>
        <taxon>Dikarya</taxon>
        <taxon>Ascomycota</taxon>
        <taxon>Pezizomycotina</taxon>
        <taxon>Dothideomycetes</taxon>
        <taxon>Pleosporomycetidae</taxon>
        <taxon>Pleosporales</taxon>
        <taxon>Corynesporascaceae</taxon>
        <taxon>Corynespora</taxon>
    </lineage>
</organism>
<keyword evidence="2" id="KW-0812">Transmembrane</keyword>
<proteinExistence type="predicted"/>
<feature type="compositionally biased region" description="Gly residues" evidence="1">
    <location>
        <begin position="100"/>
        <end position="129"/>
    </location>
</feature>
<gene>
    <name evidence="3" type="ORF">BS50DRAFT_144404</name>
</gene>
<evidence type="ECO:0000313" key="4">
    <source>
        <dbReference type="Proteomes" id="UP000240883"/>
    </source>
</evidence>
<dbReference type="EMBL" id="KZ678143">
    <property type="protein sequence ID" value="PSN61697.1"/>
    <property type="molecule type" value="Genomic_DNA"/>
</dbReference>
<keyword evidence="2" id="KW-1133">Transmembrane helix</keyword>
<keyword evidence="2" id="KW-0472">Membrane</keyword>
<feature type="transmembrane region" description="Helical" evidence="2">
    <location>
        <begin position="6"/>
        <end position="29"/>
    </location>
</feature>
<accession>A0A2T2N8D5</accession>
<evidence type="ECO:0000256" key="1">
    <source>
        <dbReference type="SAM" id="MobiDB-lite"/>
    </source>
</evidence>